<dbReference type="SUPFAM" id="SSF54862">
    <property type="entry name" value="4Fe-4S ferredoxins"/>
    <property type="match status" value="1"/>
</dbReference>
<dbReference type="PROSITE" id="PS51379">
    <property type="entry name" value="4FE4S_FER_2"/>
    <property type="match status" value="3"/>
</dbReference>
<feature type="domain" description="4Fe-4S ferredoxin-type" evidence="5">
    <location>
        <begin position="274"/>
        <end position="298"/>
    </location>
</feature>
<dbReference type="Gene3D" id="3.30.70.20">
    <property type="match status" value="2"/>
</dbReference>
<keyword evidence="2" id="KW-0479">Metal-binding</keyword>
<dbReference type="GO" id="GO:0051539">
    <property type="term" value="F:4 iron, 4 sulfur cluster binding"/>
    <property type="evidence" value="ECO:0007669"/>
    <property type="project" value="UniProtKB-KW"/>
</dbReference>
<feature type="domain" description="4Fe-4S ferredoxin-type" evidence="5">
    <location>
        <begin position="303"/>
        <end position="334"/>
    </location>
</feature>
<dbReference type="Pfam" id="PF12838">
    <property type="entry name" value="Fer4_7"/>
    <property type="match status" value="1"/>
</dbReference>
<evidence type="ECO:0000256" key="1">
    <source>
        <dbReference type="ARBA" id="ARBA00022485"/>
    </source>
</evidence>
<reference evidence="6" key="1">
    <citation type="submission" date="2018-06" db="EMBL/GenBank/DDBJ databases">
        <authorList>
            <person name="Zhirakovskaya E."/>
        </authorList>
    </citation>
    <scope>NUCLEOTIDE SEQUENCE</scope>
</reference>
<evidence type="ECO:0000256" key="4">
    <source>
        <dbReference type="ARBA" id="ARBA00023014"/>
    </source>
</evidence>
<proteinExistence type="predicted"/>
<keyword evidence="1" id="KW-0004">4Fe-4S</keyword>
<evidence type="ECO:0000256" key="3">
    <source>
        <dbReference type="ARBA" id="ARBA00023004"/>
    </source>
</evidence>
<keyword evidence="4" id="KW-0411">Iron-sulfur</keyword>
<organism evidence="6">
    <name type="scientific">hydrothermal vent metagenome</name>
    <dbReference type="NCBI Taxonomy" id="652676"/>
    <lineage>
        <taxon>unclassified sequences</taxon>
        <taxon>metagenomes</taxon>
        <taxon>ecological metagenomes</taxon>
    </lineage>
</organism>
<feature type="non-terminal residue" evidence="6">
    <location>
        <position position="422"/>
    </location>
</feature>
<sequence>MDPANTVAIAEAMFDIIDLVGEFEKPIFVSYDKSICAHSRSGQTGCNNCIDNCPTSAITSDGDHILVNNEICDGCGHCSASCPTGAIAYAMPQRSDLIGRSQVLLSTYLGAGGKNAVLLVHESSHGGDLISAIARFGDGLAENILPFSVHSTTHIGHDALAAFFTSGAQSVILLVSQKNRNELDALNIQIDLTNTFLDGMGFDENMRVSLLVEDDPDIVAENLSAIPAIKTPAIKNFTASKNKRETARLAIGNLNAMAPQKLELLALPTGSPYGAISINTDTCTLCLACVSACPASALGDHEERPQVSFTEHACVQCGLCKTTCPENAISLTSQFNFDKSALSPVVLNSEEPLECTRCGKPFGSKSAIDKVIGILAGKNPMFQTSKQLDLLKMCDDCRVISMSETEKDPMTFGTVPQTLTAE</sequence>
<evidence type="ECO:0000313" key="6">
    <source>
        <dbReference type="EMBL" id="VAV99642.1"/>
    </source>
</evidence>
<gene>
    <name evidence="6" type="ORF">MNBD_ALPHA08-411</name>
</gene>
<dbReference type="PROSITE" id="PS00198">
    <property type="entry name" value="4FE4S_FER_1"/>
    <property type="match status" value="2"/>
</dbReference>
<dbReference type="InterPro" id="IPR050572">
    <property type="entry name" value="Fe-S_Ferredoxin"/>
</dbReference>
<dbReference type="PANTHER" id="PTHR43687">
    <property type="entry name" value="ADENYLYLSULFATE REDUCTASE, BETA SUBUNIT"/>
    <property type="match status" value="1"/>
</dbReference>
<feature type="domain" description="4Fe-4S ferredoxin-type" evidence="5">
    <location>
        <begin position="63"/>
        <end position="92"/>
    </location>
</feature>
<dbReference type="Pfam" id="PF13187">
    <property type="entry name" value="Fer4_9"/>
    <property type="match status" value="1"/>
</dbReference>
<protein>
    <submittedName>
        <fullName evidence="6">Iron-sulfur cluster-binding protein</fullName>
    </submittedName>
</protein>
<accession>A0A3B0S6W5</accession>
<dbReference type="InterPro" id="IPR017900">
    <property type="entry name" value="4Fe4S_Fe_S_CS"/>
</dbReference>
<dbReference type="PANTHER" id="PTHR43687:SF4">
    <property type="entry name" value="BLR5484 PROTEIN"/>
    <property type="match status" value="1"/>
</dbReference>
<dbReference type="AlphaFoldDB" id="A0A3B0S6W5"/>
<evidence type="ECO:0000256" key="2">
    <source>
        <dbReference type="ARBA" id="ARBA00022723"/>
    </source>
</evidence>
<keyword evidence="3" id="KW-0408">Iron</keyword>
<dbReference type="GO" id="GO:0046872">
    <property type="term" value="F:metal ion binding"/>
    <property type="evidence" value="ECO:0007669"/>
    <property type="project" value="UniProtKB-KW"/>
</dbReference>
<dbReference type="EMBL" id="UOEC01000165">
    <property type="protein sequence ID" value="VAV99642.1"/>
    <property type="molecule type" value="Genomic_DNA"/>
</dbReference>
<name>A0A3B0S6W5_9ZZZZ</name>
<dbReference type="InterPro" id="IPR017896">
    <property type="entry name" value="4Fe4S_Fe-S-bd"/>
</dbReference>
<evidence type="ECO:0000259" key="5">
    <source>
        <dbReference type="PROSITE" id="PS51379"/>
    </source>
</evidence>